<evidence type="ECO:0000313" key="3">
    <source>
        <dbReference type="Proteomes" id="UP000306585"/>
    </source>
</evidence>
<evidence type="ECO:0000313" key="2">
    <source>
        <dbReference type="EMBL" id="TLS66264.1"/>
    </source>
</evidence>
<feature type="signal peptide" evidence="1">
    <location>
        <begin position="1"/>
        <end position="23"/>
    </location>
</feature>
<dbReference type="RefSeq" id="WP_138259899.1">
    <property type="nucleotide sequence ID" value="NZ_VBRY01000010.1"/>
</dbReference>
<accession>A0A5R9GSP3</accession>
<name>A0A5R9GSP3_9PROT</name>
<organism evidence="2 3">
    <name type="scientific">Mariprofundus erugo</name>
    <dbReference type="NCBI Taxonomy" id="2528639"/>
    <lineage>
        <taxon>Bacteria</taxon>
        <taxon>Pseudomonadati</taxon>
        <taxon>Pseudomonadota</taxon>
        <taxon>Candidatius Mariprofundia</taxon>
        <taxon>Mariprofundales</taxon>
        <taxon>Mariprofundaceae</taxon>
        <taxon>Mariprofundus</taxon>
    </lineage>
</organism>
<dbReference type="EMBL" id="VBRY01000010">
    <property type="protein sequence ID" value="TLS66264.1"/>
    <property type="molecule type" value="Genomic_DNA"/>
</dbReference>
<gene>
    <name evidence="2" type="ORF">FEF65_10625</name>
</gene>
<keyword evidence="3" id="KW-1185">Reference proteome</keyword>
<keyword evidence="1" id="KW-0732">Signal</keyword>
<evidence type="ECO:0000256" key="1">
    <source>
        <dbReference type="SAM" id="SignalP"/>
    </source>
</evidence>
<feature type="chain" id="PRO_5024328331" description="SPOR domain-containing protein" evidence="1">
    <location>
        <begin position="24"/>
        <end position="388"/>
    </location>
</feature>
<evidence type="ECO:0008006" key="4">
    <source>
        <dbReference type="Google" id="ProtNLM"/>
    </source>
</evidence>
<sequence length="388" mass="43236">MRGIRRIYWLLCSSLIMAMPAHAEELAPQGDWVNQGWEQLVLRHPDQALKIWQTGVNSQPDSHLFAVLGAYSLLTNAMQKLEQIGPSYQTFITRTSNQAGQPLYFVLSARYVPENREQRRKELADLQQAAEISGSVLASAASRFKLDDLTTLETPASAGHSSQADNAWLLKGWEQIDQFNTDEALRTWQQGINALDDHRLLASLGVFSKQENALTKIKQIGREQQVFIALRQRGKALYYVLSALPVPADVQARQTALAELKQAAHISSKLLAVSPADFKNPDIQDHFPEIIFTSPAKAAHAPASPTADSTPLINRFEVTGNQQISTDTIIMELREFFDMPNSSETRNLIRLTVAALYRDTGMEHIGIDIPADTADETVRIHITEDQPS</sequence>
<dbReference type="Proteomes" id="UP000306585">
    <property type="component" value="Unassembled WGS sequence"/>
</dbReference>
<dbReference type="OrthoDB" id="9803054at2"/>
<protein>
    <recommendedName>
        <fullName evidence="4">SPOR domain-containing protein</fullName>
    </recommendedName>
</protein>
<proteinExistence type="predicted"/>
<reference evidence="2 3" key="1">
    <citation type="journal article" date="2019" name="Appl. Environ. Microbiol.">
        <title>Environmental Evidence and Genomic Insight of Iron-oxidizing Bacteria Preference Towards More Corrosion Resistant Stainless Steel at Higher Salinities.</title>
        <authorList>
            <person name="Garrison C.E."/>
            <person name="Price K.A."/>
            <person name="Field E.K."/>
        </authorList>
    </citation>
    <scope>NUCLEOTIDE SEQUENCE [LARGE SCALE GENOMIC DNA]</scope>
    <source>
        <strain evidence="2 3">P3</strain>
    </source>
</reference>
<dbReference type="AlphaFoldDB" id="A0A5R9GSP3"/>
<comment type="caution">
    <text evidence="2">The sequence shown here is derived from an EMBL/GenBank/DDBJ whole genome shotgun (WGS) entry which is preliminary data.</text>
</comment>